<dbReference type="EMBL" id="DQ123818">
    <property type="protein sequence ID" value="ABR67675.1"/>
    <property type="molecule type" value="Genomic_DNA"/>
</dbReference>
<keyword evidence="2" id="KW-1185">Reference proteome</keyword>
<dbReference type="RefSeq" id="YP_001333663.1">
    <property type="nucleotide sequence ID" value="NC_009643.1"/>
</dbReference>
<proteinExistence type="predicted"/>
<name>A6XAD6_9CAUD</name>
<organism evidence="1 2">
    <name type="scientific">Actinomyces phage Av-1</name>
    <dbReference type="NCBI Taxonomy" id="2880361"/>
    <lineage>
        <taxon>Viruses</taxon>
        <taxon>Duplodnaviria</taxon>
        <taxon>Heunggongvirae</taxon>
        <taxon>Uroviricota</taxon>
        <taxon>Caudoviricetes</taxon>
        <taxon>Dybvigvirus</taxon>
        <taxon>Dybvigvirus Av1</taxon>
    </lineage>
</organism>
<dbReference type="GeneID" id="5329877"/>
<dbReference type="OrthoDB" id="967at10239"/>
<dbReference type="KEGG" id="vg:5329877"/>
<accession>A6XAD6</accession>
<evidence type="ECO:0000313" key="1">
    <source>
        <dbReference type="EMBL" id="ABR67675.1"/>
    </source>
</evidence>
<evidence type="ECO:0000313" key="2">
    <source>
        <dbReference type="Proteomes" id="UP000001112"/>
    </source>
</evidence>
<protein>
    <submittedName>
        <fullName evidence="1">Tail protein</fullName>
    </submittedName>
</protein>
<sequence>MPNQIYDLPPDTVAGLSFDYNVWSAGTMLSMVNVPFDNTYRDIIDWNTYGKTPRDYVRSLPKRNKIELSKMTYLAQGRPIRIPTPFSVANQFNYVMVENPGKPADMPGFEGYTPTTFFYFITSIDYVAPNTTQLTLQLDVWSTYYSRISFGYAYLERGHMGVAAVDANDNYGRKWLVQPEGLDLGGEHRVMRTYRKTLARVKEQEYVVIVTSTIDLSKSAGYGTESDPKVKMSFPNNTEGLPNGVGIYGCSFNDFKEGMLGLSRYPWIAQGIGSITIVPRDVVDLKAGSTVPVGSDGNQGTWFMLNNSSVYITKDYSLNDANFRDELLSYLPEEYRQFRKFATAPYCILELTTYSGNPVEFRPESVKTPGLKIRQYSHIAPPNPSVFFTLRDYNTVHTGNIVDIYDGKVSEDIGEAWDMCTGYTSLPTFSAVNNASLNALASSAHTAAAQVNNAKWQQQRAQRAATASRDIANAGIAATAAGAENSMWGNSAMADSQSRYNNMRATVQAAQGGMMALGGALNLNGQAVGAGMAQAATAGVNAMISNSQAQSTANIQNQLASGASQISQTQQRTVRDTNYELAQFTANGDYETAISSINAQRQDMQVIPPSVVGQTSGYVSPMVAHGFVIDCRVRFISENAMHAIGQFWLRYGYTMNTWVKIPNTLSLMTEFTYWKLVECYLDKGDIPENFKGTIRGIFEKGVTVWRSPDRIGRTDIKRNFIDTRVKVRLNG</sequence>
<dbReference type="Proteomes" id="UP000001112">
    <property type="component" value="Segment"/>
</dbReference>
<reference evidence="1 2" key="1">
    <citation type="journal article" date="2006" name="Appl. Environ. Microbiol.">
        <title>Isolation and expression of the lysis genes of Actinomyces naeslundii phage Av-1.</title>
        <authorList>
            <person name="Delisle A.L."/>
            <person name="Barcak G.J."/>
            <person name="Guo M."/>
        </authorList>
    </citation>
    <scope>NUCLEOTIDE SEQUENCE</scope>
</reference>